<gene>
    <name evidence="2" type="primary">jg22906</name>
    <name evidence="2" type="ORF">PAEG_LOCUS907</name>
</gene>
<evidence type="ECO:0000256" key="1">
    <source>
        <dbReference type="SAM" id="MobiDB-lite"/>
    </source>
</evidence>
<feature type="region of interest" description="Disordered" evidence="1">
    <location>
        <begin position="13"/>
        <end position="48"/>
    </location>
</feature>
<comment type="caution">
    <text evidence="2">The sequence shown here is derived from an EMBL/GenBank/DDBJ whole genome shotgun (WGS) entry which is preliminary data.</text>
</comment>
<dbReference type="Proteomes" id="UP000838756">
    <property type="component" value="Unassembled WGS sequence"/>
</dbReference>
<organism evidence="2 3">
    <name type="scientific">Pararge aegeria aegeria</name>
    <dbReference type="NCBI Taxonomy" id="348720"/>
    <lineage>
        <taxon>Eukaryota</taxon>
        <taxon>Metazoa</taxon>
        <taxon>Ecdysozoa</taxon>
        <taxon>Arthropoda</taxon>
        <taxon>Hexapoda</taxon>
        <taxon>Insecta</taxon>
        <taxon>Pterygota</taxon>
        <taxon>Neoptera</taxon>
        <taxon>Endopterygota</taxon>
        <taxon>Lepidoptera</taxon>
        <taxon>Glossata</taxon>
        <taxon>Ditrysia</taxon>
        <taxon>Papilionoidea</taxon>
        <taxon>Nymphalidae</taxon>
        <taxon>Satyrinae</taxon>
        <taxon>Satyrini</taxon>
        <taxon>Parargina</taxon>
        <taxon>Pararge</taxon>
    </lineage>
</organism>
<sequence length="119" mass="13787">IVIHERARINAARRKNKTRCINNLPSRSRSRSRSIGSRSCRSLESEASASCRYPKGFESFVLSHPSPLSKSRVQSPTAARKRHVRPCRQYNVFPVDTSKNYWRGDTNTHDHKEYDNDTR</sequence>
<name>A0A8S4QF29_9NEOP</name>
<evidence type="ECO:0000313" key="2">
    <source>
        <dbReference type="EMBL" id="CAH2208291.1"/>
    </source>
</evidence>
<feature type="region of interest" description="Disordered" evidence="1">
    <location>
        <begin position="97"/>
        <end position="119"/>
    </location>
</feature>
<dbReference type="AlphaFoldDB" id="A0A8S4QF29"/>
<reference evidence="2" key="1">
    <citation type="submission" date="2022-03" db="EMBL/GenBank/DDBJ databases">
        <authorList>
            <person name="Lindestad O."/>
        </authorList>
    </citation>
    <scope>NUCLEOTIDE SEQUENCE</scope>
</reference>
<evidence type="ECO:0000313" key="3">
    <source>
        <dbReference type="Proteomes" id="UP000838756"/>
    </source>
</evidence>
<feature type="compositionally biased region" description="Polar residues" evidence="1">
    <location>
        <begin position="66"/>
        <end position="77"/>
    </location>
</feature>
<feature type="compositionally biased region" description="Low complexity" evidence="1">
    <location>
        <begin position="33"/>
        <end position="42"/>
    </location>
</feature>
<feature type="region of interest" description="Disordered" evidence="1">
    <location>
        <begin position="63"/>
        <end position="85"/>
    </location>
</feature>
<feature type="non-terminal residue" evidence="2">
    <location>
        <position position="1"/>
    </location>
</feature>
<proteinExistence type="predicted"/>
<accession>A0A8S4QF29</accession>
<feature type="compositionally biased region" description="Basic and acidic residues" evidence="1">
    <location>
        <begin position="106"/>
        <end position="119"/>
    </location>
</feature>
<keyword evidence="3" id="KW-1185">Reference proteome</keyword>
<dbReference type="EMBL" id="CAKXAJ010002982">
    <property type="protein sequence ID" value="CAH2208291.1"/>
    <property type="molecule type" value="Genomic_DNA"/>
</dbReference>
<protein>
    <submittedName>
        <fullName evidence="2">Jg22906 protein</fullName>
    </submittedName>
</protein>